<dbReference type="InterPro" id="IPR036249">
    <property type="entry name" value="Thioredoxin-like_sf"/>
</dbReference>
<dbReference type="InterPro" id="IPR013766">
    <property type="entry name" value="Thioredoxin_domain"/>
</dbReference>
<dbReference type="Pfam" id="PF00085">
    <property type="entry name" value="Thioredoxin"/>
    <property type="match status" value="2"/>
</dbReference>
<keyword evidence="3" id="KW-1133">Transmembrane helix</keyword>
<keyword evidence="3" id="KW-0812">Transmembrane</keyword>
<dbReference type="Gene3D" id="3.40.30.10">
    <property type="entry name" value="Glutaredoxin"/>
    <property type="match status" value="3"/>
</dbReference>
<evidence type="ECO:0000313" key="6">
    <source>
        <dbReference type="EMBL" id="PPR04006.1"/>
    </source>
</evidence>
<dbReference type="InterPro" id="IPR017937">
    <property type="entry name" value="Thioredoxin_CS"/>
</dbReference>
<evidence type="ECO:0000256" key="2">
    <source>
        <dbReference type="ARBA" id="ARBA00022729"/>
    </source>
</evidence>
<evidence type="ECO:0000259" key="5">
    <source>
        <dbReference type="PROSITE" id="PS51352"/>
    </source>
</evidence>
<dbReference type="GO" id="GO:0006457">
    <property type="term" value="P:protein folding"/>
    <property type="evidence" value="ECO:0007669"/>
    <property type="project" value="TreeGrafter"/>
</dbReference>
<dbReference type="GO" id="GO:0003756">
    <property type="term" value="F:protein disulfide isomerase activity"/>
    <property type="evidence" value="ECO:0007669"/>
    <property type="project" value="TreeGrafter"/>
</dbReference>
<evidence type="ECO:0000256" key="4">
    <source>
        <dbReference type="SAM" id="SignalP"/>
    </source>
</evidence>
<dbReference type="PANTHER" id="PTHR45672">
    <property type="entry name" value="PROTEIN DISULFIDE-ISOMERASE C17H9.14C-RELATED"/>
    <property type="match status" value="1"/>
</dbReference>
<feature type="chain" id="PRO_5019166270" description="Thioredoxin domain-containing protein" evidence="4">
    <location>
        <begin position="26"/>
        <end position="595"/>
    </location>
</feature>
<name>A0A409YLT8_9AGAR</name>
<dbReference type="STRING" id="181874.A0A409YLT8"/>
<dbReference type="CDD" id="cd02961">
    <property type="entry name" value="PDI_a_family"/>
    <property type="match status" value="1"/>
</dbReference>
<dbReference type="PROSITE" id="PS51352">
    <property type="entry name" value="THIOREDOXIN_2"/>
    <property type="match status" value="2"/>
</dbReference>
<feature type="signal peptide" evidence="4">
    <location>
        <begin position="1"/>
        <end position="25"/>
    </location>
</feature>
<dbReference type="SUPFAM" id="SSF52833">
    <property type="entry name" value="Thioredoxin-like"/>
    <property type="match status" value="2"/>
</dbReference>
<feature type="transmembrane region" description="Helical" evidence="3">
    <location>
        <begin position="553"/>
        <end position="575"/>
    </location>
</feature>
<dbReference type="PROSITE" id="PS00194">
    <property type="entry name" value="THIOREDOXIN_1"/>
    <property type="match status" value="1"/>
</dbReference>
<keyword evidence="7" id="KW-1185">Reference proteome</keyword>
<dbReference type="PANTHER" id="PTHR45672:SF3">
    <property type="entry name" value="THIOREDOXIN DOMAIN-CONTAINING PROTEIN 5"/>
    <property type="match status" value="1"/>
</dbReference>
<proteinExistence type="inferred from homology"/>
<dbReference type="GO" id="GO:0005783">
    <property type="term" value="C:endoplasmic reticulum"/>
    <property type="evidence" value="ECO:0007669"/>
    <property type="project" value="TreeGrafter"/>
</dbReference>
<dbReference type="InParanoid" id="A0A409YLT8"/>
<comment type="caution">
    <text evidence="6">The sequence shown here is derived from an EMBL/GenBank/DDBJ whole genome shotgun (WGS) entry which is preliminary data.</text>
</comment>
<dbReference type="Proteomes" id="UP000284842">
    <property type="component" value="Unassembled WGS sequence"/>
</dbReference>
<accession>A0A409YLT8</accession>
<dbReference type="EMBL" id="NHTK01000999">
    <property type="protein sequence ID" value="PPR04006.1"/>
    <property type="molecule type" value="Genomic_DNA"/>
</dbReference>
<evidence type="ECO:0000313" key="7">
    <source>
        <dbReference type="Proteomes" id="UP000284842"/>
    </source>
</evidence>
<organism evidence="6 7">
    <name type="scientific">Panaeolus cyanescens</name>
    <dbReference type="NCBI Taxonomy" id="181874"/>
    <lineage>
        <taxon>Eukaryota</taxon>
        <taxon>Fungi</taxon>
        <taxon>Dikarya</taxon>
        <taxon>Basidiomycota</taxon>
        <taxon>Agaricomycotina</taxon>
        <taxon>Agaricomycetes</taxon>
        <taxon>Agaricomycetidae</taxon>
        <taxon>Agaricales</taxon>
        <taxon>Agaricineae</taxon>
        <taxon>Galeropsidaceae</taxon>
        <taxon>Panaeolus</taxon>
    </lineage>
</organism>
<protein>
    <recommendedName>
        <fullName evidence="5">Thioredoxin domain-containing protein</fullName>
    </recommendedName>
</protein>
<dbReference type="InterPro" id="IPR051063">
    <property type="entry name" value="PDI"/>
</dbReference>
<dbReference type="OrthoDB" id="72053at2759"/>
<keyword evidence="2 4" id="KW-0732">Signal</keyword>
<keyword evidence="3" id="KW-0472">Membrane</keyword>
<dbReference type="AlphaFoldDB" id="A0A409YLT8"/>
<evidence type="ECO:0000256" key="1">
    <source>
        <dbReference type="ARBA" id="ARBA00006347"/>
    </source>
</evidence>
<feature type="domain" description="Thioredoxin" evidence="5">
    <location>
        <begin position="19"/>
        <end position="137"/>
    </location>
</feature>
<sequence length="595" mass="66348">MNILGFIRDLPVTLIISSLTLAAAAAPVQAAAVELTPDNFKTTTAKGLWFIEHFSPWCGHCKNFKPTWEKLVAEAATEIPQVKTGTINCVDYGDLCNENGIAGYPTMIMFEDGQKLADFKGSREMDRLKTFMKSFVKETPAPAAPKAESKPQKPAGPVLNPTGDVLALTEDNFDSILKKGPAFIKFYAPWCGHCKKLAPVWKQLARHMQGKLTIAEVNCDENSKLCAKSGIEGYPTLFYINGDSKKSKTEYNGGRKLDQLKAFAEKASTAGVQALEKDDDLVTHLEKEGVVYVLLHDSDNQDIINNVQEAAAPLLGSPIIYSSTSPELFKRFRLFKSTPWALVALKDGDVKVPASIFKGTKSFQESSNKLNRWLLTHRLPASLELTQDTFQDVMKAPQAPLVVIAAAPKDDSLRKKIAERITELGKKWRVRTDGTGEMNGREVVFTFMDAHKWSEWMKSMYSVKYEDKDDGEKYGLEDVRVIIADHSRLVYYDADHAGTPIKFTSTNNVFAAVDDAVNKKSAYKHSESFVERIARYLNNKMTAIEMFVSNKPWHAVGIFVVFIAAVFYAITRLASGPQDPEHMFRDYKGKNGRLD</sequence>
<reference evidence="6 7" key="1">
    <citation type="journal article" date="2018" name="Evol. Lett.">
        <title>Horizontal gene cluster transfer increased hallucinogenic mushroom diversity.</title>
        <authorList>
            <person name="Reynolds H.T."/>
            <person name="Vijayakumar V."/>
            <person name="Gluck-Thaler E."/>
            <person name="Korotkin H.B."/>
            <person name="Matheny P.B."/>
            <person name="Slot J.C."/>
        </authorList>
    </citation>
    <scope>NUCLEOTIDE SEQUENCE [LARGE SCALE GENOMIC DNA]</scope>
    <source>
        <strain evidence="6 7">2629</strain>
    </source>
</reference>
<feature type="domain" description="Thioredoxin" evidence="5">
    <location>
        <begin position="138"/>
        <end position="269"/>
    </location>
</feature>
<dbReference type="PRINTS" id="PR00421">
    <property type="entry name" value="THIOREDOXIN"/>
</dbReference>
<comment type="similarity">
    <text evidence="1">Belongs to the protein disulfide isomerase family.</text>
</comment>
<gene>
    <name evidence="6" type="ORF">CVT24_010499</name>
</gene>
<dbReference type="FunCoup" id="A0A409YLT8">
    <property type="interactions" value="249"/>
</dbReference>
<evidence type="ECO:0000256" key="3">
    <source>
        <dbReference type="SAM" id="Phobius"/>
    </source>
</evidence>